<keyword evidence="4" id="KW-1185">Reference proteome</keyword>
<evidence type="ECO:0000313" key="4">
    <source>
        <dbReference type="Proteomes" id="UP000077266"/>
    </source>
</evidence>
<dbReference type="EMBL" id="KV426285">
    <property type="protein sequence ID" value="KZV83172.1"/>
    <property type="molecule type" value="Genomic_DNA"/>
</dbReference>
<dbReference type="PANTHER" id="PTHR19375">
    <property type="entry name" value="HEAT SHOCK PROTEIN 70KDA"/>
    <property type="match status" value="1"/>
</dbReference>
<dbReference type="Gene3D" id="3.30.420.40">
    <property type="match status" value="2"/>
</dbReference>
<dbReference type="GO" id="GO:0140662">
    <property type="term" value="F:ATP-dependent protein folding chaperone"/>
    <property type="evidence" value="ECO:0007669"/>
    <property type="project" value="InterPro"/>
</dbReference>
<dbReference type="SUPFAM" id="SSF53067">
    <property type="entry name" value="Actin-like ATPase domain"/>
    <property type="match status" value="1"/>
</dbReference>
<gene>
    <name evidence="3" type="ORF">EXIGLDRAFT_701830</name>
</gene>
<evidence type="ECO:0000256" key="1">
    <source>
        <dbReference type="ARBA" id="ARBA00022741"/>
    </source>
</evidence>
<dbReference type="InterPro" id="IPR013126">
    <property type="entry name" value="Hsp_70_fam"/>
</dbReference>
<dbReference type="STRING" id="1314781.A0A165CUW5"/>
<dbReference type="InterPro" id="IPR043129">
    <property type="entry name" value="ATPase_NBD"/>
</dbReference>
<reference evidence="3 4" key="1">
    <citation type="journal article" date="2016" name="Mol. Biol. Evol.">
        <title>Comparative Genomics of Early-Diverging Mushroom-Forming Fungi Provides Insights into the Origins of Lignocellulose Decay Capabilities.</title>
        <authorList>
            <person name="Nagy L.G."/>
            <person name="Riley R."/>
            <person name="Tritt A."/>
            <person name="Adam C."/>
            <person name="Daum C."/>
            <person name="Floudas D."/>
            <person name="Sun H."/>
            <person name="Yadav J.S."/>
            <person name="Pangilinan J."/>
            <person name="Larsson K.H."/>
            <person name="Matsuura K."/>
            <person name="Barry K."/>
            <person name="Labutti K."/>
            <person name="Kuo R."/>
            <person name="Ohm R.A."/>
            <person name="Bhattacharya S.S."/>
            <person name="Shirouzu T."/>
            <person name="Yoshinaga Y."/>
            <person name="Martin F.M."/>
            <person name="Grigoriev I.V."/>
            <person name="Hibbett D.S."/>
        </authorList>
    </citation>
    <scope>NUCLEOTIDE SEQUENCE [LARGE SCALE GENOMIC DNA]</scope>
    <source>
        <strain evidence="3 4">HHB12029</strain>
    </source>
</reference>
<keyword evidence="1" id="KW-0547">Nucleotide-binding</keyword>
<dbReference type="InParanoid" id="A0A165CUW5"/>
<dbReference type="Proteomes" id="UP000077266">
    <property type="component" value="Unassembled WGS sequence"/>
</dbReference>
<dbReference type="SUPFAM" id="SSF100920">
    <property type="entry name" value="Heat shock protein 70kD (HSP70), peptide-binding domain"/>
    <property type="match status" value="1"/>
</dbReference>
<keyword evidence="2" id="KW-0067">ATP-binding</keyword>
<dbReference type="Gene3D" id="2.60.34.10">
    <property type="entry name" value="Substrate Binding Domain Of DNAk, Chain A, domain 1"/>
    <property type="match status" value="1"/>
</dbReference>
<evidence type="ECO:0000313" key="3">
    <source>
        <dbReference type="EMBL" id="KZV83172.1"/>
    </source>
</evidence>
<proteinExistence type="predicted"/>
<evidence type="ECO:0000256" key="2">
    <source>
        <dbReference type="ARBA" id="ARBA00022840"/>
    </source>
</evidence>
<protein>
    <submittedName>
        <fullName evidence="3">Uncharacterized protein</fullName>
    </submittedName>
</protein>
<dbReference type="AlphaFoldDB" id="A0A165CUW5"/>
<dbReference type="InterPro" id="IPR029047">
    <property type="entry name" value="HSP70_peptide-bd_sf"/>
</dbReference>
<dbReference type="Gene3D" id="3.90.640.10">
    <property type="entry name" value="Actin, Chain A, domain 4"/>
    <property type="match status" value="1"/>
</dbReference>
<dbReference type="OrthoDB" id="3254459at2759"/>
<dbReference type="Pfam" id="PF00012">
    <property type="entry name" value="HSP70"/>
    <property type="match status" value="1"/>
</dbReference>
<sequence length="357" mass="39220">MYYSFTVPFPSMYSSVSSMSLSSPDHRDDKRCLVRQLICYFRRQSARPSDQFLITIKFPATVYLQQTAFGTRRAVDSETLATTRCNERDALASHTKTMGAFIPQVRFLGASMSTTLCVCSEPSVTALLGTRSSLTRSKCYYHEAQGGQFERARLSSAATYALQPAVRPSSNRVVEGGNDLSETLSRAKFEELNMDLSRKTMKPVEQVLKNAGVASTSPNLAALLSVVWPTIMVIYRNGVGEGQYANSNLDEAVAYGAAGTDVNPLILDVETIGGVFIKLIPTSKKQIFSTAADNQNTVLIQRVLIKDNTLFGKFGFGTCAESITIPNEKAQDGINRMFREAEEYARGARLSASVSRR</sequence>
<name>A0A165CUW5_EXIGL</name>
<accession>A0A165CUW5</accession>
<dbReference type="GO" id="GO:0005524">
    <property type="term" value="F:ATP binding"/>
    <property type="evidence" value="ECO:0007669"/>
    <property type="project" value="UniProtKB-KW"/>
</dbReference>
<organism evidence="3 4">
    <name type="scientific">Exidia glandulosa HHB12029</name>
    <dbReference type="NCBI Taxonomy" id="1314781"/>
    <lineage>
        <taxon>Eukaryota</taxon>
        <taxon>Fungi</taxon>
        <taxon>Dikarya</taxon>
        <taxon>Basidiomycota</taxon>
        <taxon>Agaricomycotina</taxon>
        <taxon>Agaricomycetes</taxon>
        <taxon>Auriculariales</taxon>
        <taxon>Exidiaceae</taxon>
        <taxon>Exidia</taxon>
    </lineage>
</organism>